<protein>
    <submittedName>
        <fullName evidence="3">CSD-like protein</fullName>
    </submittedName>
</protein>
<feature type="compositionally biased region" description="Basic and acidic residues" evidence="1">
    <location>
        <begin position="496"/>
        <end position="507"/>
    </location>
</feature>
<name>A0ABY7DVF9_MYAAR</name>
<dbReference type="SUPFAM" id="SSF53383">
    <property type="entry name" value="PLP-dependent transferases"/>
    <property type="match status" value="1"/>
</dbReference>
<dbReference type="Pfam" id="PF00266">
    <property type="entry name" value="Aminotran_5"/>
    <property type="match status" value="1"/>
</dbReference>
<accession>A0ABY7DVF9</accession>
<feature type="domain" description="Aminotransferase class V" evidence="2">
    <location>
        <begin position="49"/>
        <end position="260"/>
    </location>
</feature>
<evidence type="ECO:0000313" key="4">
    <source>
        <dbReference type="Proteomes" id="UP001164746"/>
    </source>
</evidence>
<dbReference type="EMBL" id="CP111015">
    <property type="protein sequence ID" value="WAR01700.1"/>
    <property type="molecule type" value="Genomic_DNA"/>
</dbReference>
<evidence type="ECO:0000259" key="2">
    <source>
        <dbReference type="Pfam" id="PF00266"/>
    </source>
</evidence>
<dbReference type="Gene3D" id="3.90.1150.10">
    <property type="entry name" value="Aspartate Aminotransferase, domain 1"/>
    <property type="match status" value="1"/>
</dbReference>
<dbReference type="PANTHER" id="PTHR43686:SF1">
    <property type="entry name" value="AMINOTRAN_5 DOMAIN-CONTAINING PROTEIN"/>
    <property type="match status" value="1"/>
</dbReference>
<keyword evidence="4" id="KW-1185">Reference proteome</keyword>
<feature type="compositionally biased region" description="Basic residues" evidence="1">
    <location>
        <begin position="508"/>
        <end position="517"/>
    </location>
</feature>
<dbReference type="PANTHER" id="PTHR43686">
    <property type="entry name" value="SULFURTRANSFERASE-RELATED"/>
    <property type="match status" value="1"/>
</dbReference>
<evidence type="ECO:0000256" key="1">
    <source>
        <dbReference type="SAM" id="MobiDB-lite"/>
    </source>
</evidence>
<dbReference type="Proteomes" id="UP001164746">
    <property type="component" value="Chromosome 4"/>
</dbReference>
<dbReference type="InterPro" id="IPR015424">
    <property type="entry name" value="PyrdxlP-dep_Trfase"/>
</dbReference>
<reference evidence="3" key="1">
    <citation type="submission" date="2022-11" db="EMBL/GenBank/DDBJ databases">
        <title>Centuries of genome instability and evolution in soft-shell clam transmissible cancer (bioRxiv).</title>
        <authorList>
            <person name="Hart S.F.M."/>
            <person name="Yonemitsu M.A."/>
            <person name="Giersch R.M."/>
            <person name="Beal B.F."/>
            <person name="Arriagada G."/>
            <person name="Davis B.W."/>
            <person name="Ostrander E.A."/>
            <person name="Goff S.P."/>
            <person name="Metzger M.J."/>
        </authorList>
    </citation>
    <scope>NUCLEOTIDE SEQUENCE</scope>
    <source>
        <strain evidence="3">MELC-2E11</strain>
        <tissue evidence="3">Siphon/mantle</tissue>
    </source>
</reference>
<dbReference type="Gene3D" id="3.40.640.10">
    <property type="entry name" value="Type I PLP-dependent aspartate aminotransferase-like (Major domain)"/>
    <property type="match status" value="1"/>
</dbReference>
<feature type="compositionally biased region" description="Polar residues" evidence="1">
    <location>
        <begin position="449"/>
        <end position="469"/>
    </location>
</feature>
<proteinExistence type="predicted"/>
<dbReference type="InterPro" id="IPR015422">
    <property type="entry name" value="PyrdxlP-dep_Trfase_small"/>
</dbReference>
<feature type="region of interest" description="Disordered" evidence="1">
    <location>
        <begin position="449"/>
        <end position="536"/>
    </location>
</feature>
<sequence>MFYKVINKASFARKRSAVYDANPILRYVDENVFGKDLVIETPFGSRNVVYCDYTASGRCLQFIEDYIQTKVMPTYANTHSTTGHNARQTGKFREEARNIIKKCVNANNDDVAIFTGSGATAGMHKIAWTLRINTPRVAAETAVFIGPYEHHSNILLWREYGTKVVRIRHEPDHGQIDLIQLQEELQFWKDKRRVLLVCMSAASNVTGIITDVDAVARIAHQNGALAIFDYAAGGPYLKIDMNPSKTEYKDAVILSPHKFVTRDLHSYVGNIEEREEGGTPAIIDRAFTAWESNPSIYVMGSHTADRVCIFSFLTISQETGRLVHHNFISTLLSDVFGIQARGGCACAGPYAEDLMGISEPMAKKYLWFLSEKPQRKDPNKHVQDPLEIMKPGFTRVNLSYFLDNETADFIIEAVNMVTKHGWKLLPEYSFDPFTGSWKHKSFSNTMESQLESLSSFDPTGNKTSEQTGKPTDYQLPNLRSRFVSNRYDSDDEEDDNIRYDPHTQTDKHTKHRSRRTHKDVDISPALSSRSVPEKRITNPHDTHRVFFIV</sequence>
<gene>
    <name evidence="3" type="ORF">MAR_008258</name>
</gene>
<dbReference type="InterPro" id="IPR015421">
    <property type="entry name" value="PyrdxlP-dep_Trfase_major"/>
</dbReference>
<dbReference type="InterPro" id="IPR000192">
    <property type="entry name" value="Aminotrans_V_dom"/>
</dbReference>
<evidence type="ECO:0000313" key="3">
    <source>
        <dbReference type="EMBL" id="WAR01700.1"/>
    </source>
</evidence>
<organism evidence="3 4">
    <name type="scientific">Mya arenaria</name>
    <name type="common">Soft-shell clam</name>
    <dbReference type="NCBI Taxonomy" id="6604"/>
    <lineage>
        <taxon>Eukaryota</taxon>
        <taxon>Metazoa</taxon>
        <taxon>Spiralia</taxon>
        <taxon>Lophotrochozoa</taxon>
        <taxon>Mollusca</taxon>
        <taxon>Bivalvia</taxon>
        <taxon>Autobranchia</taxon>
        <taxon>Heteroconchia</taxon>
        <taxon>Euheterodonta</taxon>
        <taxon>Imparidentia</taxon>
        <taxon>Neoheterodontei</taxon>
        <taxon>Myida</taxon>
        <taxon>Myoidea</taxon>
        <taxon>Myidae</taxon>
        <taxon>Mya</taxon>
    </lineage>
</organism>